<comment type="domain">
    <text evidence="15">The N-terminal DNA-binding domain is a ssDNA-dependent ATPase and has ATP-dependent 3'-5' helicase function. This domain interacts with RecC.</text>
</comment>
<gene>
    <name evidence="15 19" type="primary">recB</name>
    <name evidence="19" type="ORF">J6I90_08750</name>
    <name evidence="20" type="ORF">J6I92_06700</name>
</gene>
<feature type="binding site" evidence="15">
    <location>
        <position position="1122"/>
    </location>
    <ligand>
        <name>Mg(2+)</name>
        <dbReference type="ChEBI" id="CHEBI:18420"/>
    </ligand>
</feature>
<comment type="function">
    <text evidence="15">A helicase/nuclease that prepares dsDNA breaks (DSB) for recombinational DNA repair. Binds to DSBs and unwinds DNA via a highly rapid and processive ATP-dependent bidirectional helicase activity. Unwinds dsDNA until it encounters a Chi (crossover hotspot instigator) sequence from the 3' direction. Cuts ssDNA a few nucleotides 3' to the Chi site. The properties and activities of the enzyme are changed at Chi. The Chi-altered holoenzyme produces a long 3'-ssDNA overhang and facilitates RecA-binding to the ssDNA for homologous DNA recombination and repair. Holoenzyme degrades any linearized DNA that is unable to undergo homologous recombination. In the holoenzyme this subunit contributes ATPase, 3'-5' helicase, exonuclease activity and loads RecA onto ssDNA.</text>
</comment>
<proteinExistence type="inferred from homology"/>
<dbReference type="EMBL" id="JAGGJB010000004">
    <property type="protein sequence ID" value="MDN7124971.1"/>
    <property type="molecule type" value="Genomic_DNA"/>
</dbReference>
<keyword evidence="1 15" id="KW-0540">Nuclease</keyword>
<comment type="domain">
    <text evidence="15">The C-terminal domain has nuclease activity and interacts with RecD. It interacts with RecA, facilitating its loading onto ssDNA.</text>
</comment>
<keyword evidence="10 15" id="KW-0238">DNA-binding</keyword>
<dbReference type="GO" id="GO:0009338">
    <property type="term" value="C:exodeoxyribonuclease V complex"/>
    <property type="evidence" value="ECO:0007669"/>
    <property type="project" value="TreeGrafter"/>
</dbReference>
<dbReference type="GO" id="GO:0003677">
    <property type="term" value="F:DNA binding"/>
    <property type="evidence" value="ECO:0007669"/>
    <property type="project" value="UniProtKB-UniRule"/>
</dbReference>
<evidence type="ECO:0000259" key="18">
    <source>
        <dbReference type="PROSITE" id="PS51217"/>
    </source>
</evidence>
<dbReference type="GO" id="GO:0005829">
    <property type="term" value="C:cytosol"/>
    <property type="evidence" value="ECO:0007669"/>
    <property type="project" value="TreeGrafter"/>
</dbReference>
<dbReference type="InterPro" id="IPR014017">
    <property type="entry name" value="DNA_helicase_UvrD-like_C"/>
</dbReference>
<dbReference type="RefSeq" id="WP_301774726.1">
    <property type="nucleotide sequence ID" value="NZ_JAGGJB010000004.1"/>
</dbReference>
<keyword evidence="21" id="KW-1185">Reference proteome</keyword>
<dbReference type="PROSITE" id="PS51217">
    <property type="entry name" value="UVRD_HELICASE_CTER"/>
    <property type="match status" value="1"/>
</dbReference>
<feature type="domain" description="UvrD-like helicase ATP-binding" evidence="17">
    <location>
        <begin position="3"/>
        <end position="482"/>
    </location>
</feature>
<evidence type="ECO:0000256" key="2">
    <source>
        <dbReference type="ARBA" id="ARBA00022723"/>
    </source>
</evidence>
<dbReference type="PANTHER" id="PTHR11070">
    <property type="entry name" value="UVRD / RECB / PCRA DNA HELICASE FAMILY MEMBER"/>
    <property type="match status" value="1"/>
</dbReference>
<dbReference type="InterPro" id="IPR011335">
    <property type="entry name" value="Restrct_endonuc-II-like"/>
</dbReference>
<evidence type="ECO:0000256" key="15">
    <source>
        <dbReference type="HAMAP-Rule" id="MF_01485"/>
    </source>
</evidence>
<feature type="active site" description="For nuclease activity" evidence="15">
    <location>
        <position position="1135"/>
    </location>
</feature>
<dbReference type="Gene3D" id="3.40.50.300">
    <property type="entry name" value="P-loop containing nucleotide triphosphate hydrolases"/>
    <property type="match status" value="2"/>
</dbReference>
<evidence type="ECO:0000256" key="1">
    <source>
        <dbReference type="ARBA" id="ARBA00022722"/>
    </source>
</evidence>
<dbReference type="InterPro" id="IPR011604">
    <property type="entry name" value="PDDEXK-like_dom_sf"/>
</dbReference>
<evidence type="ECO:0000256" key="9">
    <source>
        <dbReference type="ARBA" id="ARBA00022842"/>
    </source>
</evidence>
<evidence type="ECO:0000256" key="11">
    <source>
        <dbReference type="ARBA" id="ARBA00023204"/>
    </source>
</evidence>
<comment type="similarity">
    <text evidence="15">Belongs to the helicase family. UvrD subfamily.</text>
</comment>
<keyword evidence="8 15" id="KW-0067">ATP-binding</keyword>
<feature type="domain" description="UvrD-like helicase C-terminal" evidence="18">
    <location>
        <begin position="515"/>
        <end position="792"/>
    </location>
</feature>
<dbReference type="Proteomes" id="UP001169491">
    <property type="component" value="Unassembled WGS sequence"/>
</dbReference>
<evidence type="ECO:0000259" key="17">
    <source>
        <dbReference type="PROSITE" id="PS51198"/>
    </source>
</evidence>
<keyword evidence="2 15" id="KW-0479">Metal-binding</keyword>
<keyword evidence="9 15" id="KW-0460">Magnesium</keyword>
<dbReference type="EMBL" id="JAGGJC010000002">
    <property type="protein sequence ID" value="MDN7129554.1"/>
    <property type="molecule type" value="Genomic_DNA"/>
</dbReference>
<comment type="subunit">
    <text evidence="15">Heterotrimer of RecB, RecC and RecD. All subunits contribute to DNA-binding. Interacts with RecA.</text>
</comment>
<evidence type="ECO:0000313" key="22">
    <source>
        <dbReference type="Proteomes" id="UP001169492"/>
    </source>
</evidence>
<dbReference type="Gene3D" id="3.90.320.10">
    <property type="match status" value="1"/>
</dbReference>
<feature type="binding site" evidence="15">
    <location>
        <position position="1002"/>
    </location>
    <ligand>
        <name>Mg(2+)</name>
        <dbReference type="ChEBI" id="CHEBI:18420"/>
    </ligand>
</feature>
<dbReference type="HAMAP" id="MF_01485">
    <property type="entry name" value="RecB"/>
    <property type="match status" value="1"/>
</dbReference>
<dbReference type="EC" id="5.6.2.4" evidence="15"/>
<keyword evidence="12 15" id="KW-0413">Isomerase</keyword>
<dbReference type="InterPro" id="IPR000212">
    <property type="entry name" value="DNA_helicase_UvrD/REP"/>
</dbReference>
<dbReference type="Gene3D" id="1.10.486.10">
    <property type="entry name" value="PCRA, domain 4"/>
    <property type="match status" value="1"/>
</dbReference>
<protein>
    <recommendedName>
        <fullName evidence="15">RecBCD enzyme subunit RecB</fullName>
        <ecNumber evidence="15">3.1.11.5</ecNumber>
        <ecNumber evidence="15">5.6.2.4</ecNumber>
    </recommendedName>
    <alternativeName>
        <fullName evidence="15">DNA 3'-5' helicase subunit RecB</fullName>
    </alternativeName>
    <alternativeName>
        <fullName evidence="15">Exonuclease V subunit RecB</fullName>
        <shortName evidence="15">ExoV subunit RecB</shortName>
    </alternativeName>
    <alternativeName>
        <fullName evidence="15">Helicase/nuclease RecBCD subunit RecB</fullName>
    </alternativeName>
</protein>
<dbReference type="GO" id="GO:0005524">
    <property type="term" value="F:ATP binding"/>
    <property type="evidence" value="ECO:0007669"/>
    <property type="project" value="UniProtKB-UniRule"/>
</dbReference>
<evidence type="ECO:0000313" key="21">
    <source>
        <dbReference type="Proteomes" id="UP001169491"/>
    </source>
</evidence>
<dbReference type="PROSITE" id="PS51198">
    <property type="entry name" value="UVRD_HELICASE_ATP_BIND"/>
    <property type="match status" value="1"/>
</dbReference>
<dbReference type="Pfam" id="PF00580">
    <property type="entry name" value="UvrD-helicase"/>
    <property type="match status" value="1"/>
</dbReference>
<comment type="catalytic activity">
    <reaction evidence="14 15">
        <text>ATP + H2O = ADP + phosphate + H(+)</text>
        <dbReference type="Rhea" id="RHEA:13065"/>
        <dbReference type="ChEBI" id="CHEBI:15377"/>
        <dbReference type="ChEBI" id="CHEBI:15378"/>
        <dbReference type="ChEBI" id="CHEBI:30616"/>
        <dbReference type="ChEBI" id="CHEBI:43474"/>
        <dbReference type="ChEBI" id="CHEBI:456216"/>
        <dbReference type="EC" id="5.6.2.4"/>
    </reaction>
</comment>
<evidence type="ECO:0000256" key="5">
    <source>
        <dbReference type="ARBA" id="ARBA00022801"/>
    </source>
</evidence>
<evidence type="ECO:0000256" key="13">
    <source>
        <dbReference type="ARBA" id="ARBA00034617"/>
    </source>
</evidence>
<dbReference type="CDD" id="cd22352">
    <property type="entry name" value="RecB_C-like"/>
    <property type="match status" value="1"/>
</dbReference>
<comment type="cofactor">
    <cofactor evidence="15">
        <name>Mg(2+)</name>
        <dbReference type="ChEBI" id="CHEBI:18420"/>
    </cofactor>
    <text evidence="15">Binds 1 Mg(2+) ion per subunit.</text>
</comment>
<keyword evidence="7 15" id="KW-0269">Exonuclease</keyword>
<dbReference type="SUPFAM" id="SSF52980">
    <property type="entry name" value="Restriction endonuclease-like"/>
    <property type="match status" value="1"/>
</dbReference>
<dbReference type="GO" id="GO:0000287">
    <property type="term" value="F:magnesium ion binding"/>
    <property type="evidence" value="ECO:0007669"/>
    <property type="project" value="UniProtKB-UniRule"/>
</dbReference>
<evidence type="ECO:0000256" key="10">
    <source>
        <dbReference type="ARBA" id="ARBA00023125"/>
    </source>
</evidence>
<dbReference type="InterPro" id="IPR038726">
    <property type="entry name" value="PDDEXK_AddAB-type"/>
</dbReference>
<dbReference type="SUPFAM" id="SSF52540">
    <property type="entry name" value="P-loop containing nucleoside triphosphate hydrolases"/>
    <property type="match status" value="1"/>
</dbReference>
<dbReference type="Pfam" id="PF13361">
    <property type="entry name" value="UvrD_C"/>
    <property type="match status" value="1"/>
</dbReference>
<dbReference type="GO" id="GO:0043138">
    <property type="term" value="F:3'-5' DNA helicase activity"/>
    <property type="evidence" value="ECO:0007669"/>
    <property type="project" value="UniProtKB-UniRule"/>
</dbReference>
<feature type="binding site" evidence="16">
    <location>
        <begin position="24"/>
        <end position="31"/>
    </location>
    <ligand>
        <name>ATP</name>
        <dbReference type="ChEBI" id="CHEBI:30616"/>
    </ligand>
</feature>
<comment type="catalytic activity">
    <reaction evidence="15">
        <text>Exonucleolytic cleavage (in the presence of ATP) in either 5'- to 3'- or 3'- to 5'-direction to yield 5'-phosphooligonucleotides.</text>
        <dbReference type="EC" id="3.1.11.5"/>
    </reaction>
</comment>
<dbReference type="PANTHER" id="PTHR11070:SF23">
    <property type="entry name" value="RECBCD ENZYME SUBUNIT RECB"/>
    <property type="match status" value="1"/>
</dbReference>
<feature type="binding site" evidence="15">
    <location>
        <position position="1135"/>
    </location>
    <ligand>
        <name>Mg(2+)</name>
        <dbReference type="ChEBI" id="CHEBI:18420"/>
    </ligand>
</feature>
<feature type="region of interest" description="Nuclease activity, interacts with RecD and RecA" evidence="15">
    <location>
        <begin position="943"/>
        <end position="1233"/>
    </location>
</feature>
<keyword evidence="5 15" id="KW-0378">Hydrolase</keyword>
<dbReference type="InterPro" id="IPR004586">
    <property type="entry name" value="RecB"/>
</dbReference>
<comment type="catalytic activity">
    <reaction evidence="13 15">
        <text>Couples ATP hydrolysis with the unwinding of duplex DNA by translocating in the 3'-5' direction.</text>
        <dbReference type="EC" id="5.6.2.4"/>
    </reaction>
</comment>
<dbReference type="Proteomes" id="UP001169492">
    <property type="component" value="Unassembled WGS sequence"/>
</dbReference>
<dbReference type="EC" id="3.1.11.5" evidence="15"/>
<dbReference type="InterPro" id="IPR027417">
    <property type="entry name" value="P-loop_NTPase"/>
</dbReference>
<accession>A0AAW7QZV8</accession>
<dbReference type="InterPro" id="IPR014016">
    <property type="entry name" value="UvrD-like_ATP-bd"/>
</dbReference>
<keyword evidence="3 15" id="KW-0547">Nucleotide-binding</keyword>
<evidence type="ECO:0000256" key="8">
    <source>
        <dbReference type="ARBA" id="ARBA00022840"/>
    </source>
</evidence>
<dbReference type="AlphaFoldDB" id="A0AAW7QZV8"/>
<evidence type="ECO:0000256" key="14">
    <source>
        <dbReference type="ARBA" id="ARBA00048988"/>
    </source>
</evidence>
<evidence type="ECO:0000256" key="7">
    <source>
        <dbReference type="ARBA" id="ARBA00022839"/>
    </source>
</evidence>
<evidence type="ECO:0000256" key="3">
    <source>
        <dbReference type="ARBA" id="ARBA00022741"/>
    </source>
</evidence>
<evidence type="ECO:0000256" key="16">
    <source>
        <dbReference type="PROSITE-ProRule" id="PRU00560"/>
    </source>
</evidence>
<reference evidence="21 22" key="1">
    <citation type="submission" date="2021-03" db="EMBL/GenBank/DDBJ databases">
        <title>Pseudidiomarina terrestris, a new bacterium isolated from saline soil.</title>
        <authorList>
            <person name="Galisteo C."/>
            <person name="De La Haba R."/>
            <person name="Sanchez-Porro C."/>
            <person name="Ventosa A."/>
        </authorList>
    </citation>
    <scope>NUCLEOTIDE SEQUENCE [LARGE SCALE GENOMIC DNA]</scope>
    <source>
        <strain evidence="19 22">1APP75-32.1</strain>
        <strain evidence="21">1APR75-15</strain>
        <strain evidence="20">1ASR75-15</strain>
    </source>
</reference>
<comment type="caution">
    <text evidence="19">The sequence shown here is derived from an EMBL/GenBank/DDBJ whole genome shotgun (WGS) entry which is preliminary data.</text>
</comment>
<organism evidence="19 22">
    <name type="scientific">Pseudidiomarina terrestris</name>
    <dbReference type="NCBI Taxonomy" id="2820060"/>
    <lineage>
        <taxon>Bacteria</taxon>
        <taxon>Pseudomonadati</taxon>
        <taxon>Pseudomonadota</taxon>
        <taxon>Gammaproteobacteria</taxon>
        <taxon>Alteromonadales</taxon>
        <taxon>Idiomarinaceae</taxon>
        <taxon>Pseudidiomarina</taxon>
    </lineage>
</organism>
<evidence type="ECO:0000313" key="20">
    <source>
        <dbReference type="EMBL" id="MDN7129554.1"/>
    </source>
</evidence>
<evidence type="ECO:0000256" key="6">
    <source>
        <dbReference type="ARBA" id="ARBA00022806"/>
    </source>
</evidence>
<evidence type="ECO:0000256" key="4">
    <source>
        <dbReference type="ARBA" id="ARBA00022763"/>
    </source>
</evidence>
<keyword evidence="4 15" id="KW-0227">DNA damage</keyword>
<sequence length="1233" mass="138377">MNDVAAKPLVPLHFPLRNSHLIEASAGTGKTYTIAALYLRLVLGHDAADPGQQHAGARMRSPREILVVTFTEAATEELRDRIRARLTEAAAYFRGELTAVDSFLRELRSEYPEAAWPLQARVLDLAAQQMDEAAVSTIHGWCNSMLSEHAFASGSLFTQTLNADNSELRLQAAQDYWRHFIAATAAHDLASYQLMTATFASPEAIVKRCRELVQTHDGESGPGDLGAIQRYLEAERAFRSEFHNAGLWRQRLAQFRESFVPKLGNKALIDGRKLTAKNLTNWLADFDDWLIELDNEVADVALFPKLTPAAQRRLTTEGVQDAAKVELSTTELAFPALVEEAMQRQQQLPDPTPELLRHAANWTRSRFRELQQQRAEIGFDDMLTRLRDALRGENGEPLAAALRKQFPIAMIDEFQDTDPVQYEIFDRIYRIAETDEEQGIFLIGDPKQAIYSFRNADIFTYLAARLATRGRHHTLAVNFRSTHAMVGAVNALFAQAEQAPRGAFLFKAEDENPLPFIPVAANGLGSDFVCQEQVQPALEFDLVPSTGSTKANNPELDAALANGFAERIVSLLNDPTAGFHHRESGAFEALQPQHIAILVSNGFEARLIRDALRRRAVGSVYLSERDSVFGGKLALDVYSLLDACANPRDPSRLRGVFACELLGLDLAELANITDQELRWDSFAEQFASYHDAWQRHGVLAMLQQLLHDFEVPARLLAQANGERQLTDVLHLAELLQQQAQQVEGNHGLLRFLAEHIEQAQSDNNRASSAEMQLRLESDAELIQVVTIHKSKGLQYPLVFLPFASRARQDAPAYPHRYHDAEGKLRVALDGEDAEVVERIKAENFAEELRKLYVAVTRAQYATFIGLADYKTRGNSAINYLFEHGAGGEGGKQALPELSDFTLPDVSRTADLTEFQTLSQFQSEQASPAEVHVCRMPATHRFEPWWVASYSALRYGEWVTSDDAEGSNVVEAMHEDQTEVVEQPVADSIHSFPRGATPGTFLHNLLEDAANEGFAKVVADPERFGPWVAERTQLAPWHEHENLLKGWLHEYLHTDFVLGDTEQTCCRLVDLTSYQAEPEFWFPAHQVDAERLDALVRGYVLPEHGRPRVLATTLNGMLKGFIDLVFEWQGKYYVADYKSNYLGANDSAYLPAAMRDKILESRYDMQFVIYTLALHKLLQARLADYDYDRHVGGALYLFLRGHQAPSAGAFFHRPERALIEELEQLFEHPEALCS</sequence>
<feature type="region of interest" description="DNA-binding and helicase activity, interacts with RecC" evidence="15">
    <location>
        <begin position="1"/>
        <end position="898"/>
    </location>
</feature>
<evidence type="ECO:0000256" key="12">
    <source>
        <dbReference type="ARBA" id="ARBA00023235"/>
    </source>
</evidence>
<keyword evidence="6 15" id="KW-0347">Helicase</keyword>
<keyword evidence="11 15" id="KW-0234">DNA repair</keyword>
<comment type="miscellaneous">
    <text evidence="15">In the RecBCD complex, RecB has a slow 3'-5' helicase, an exonuclease activity and loads RecA onto ssDNA, RecD has a fast 5'-3' helicase activity, while RecC stimulates the ATPase and processivity of the RecB helicase and contributes to recognition of the Chi site.</text>
</comment>
<dbReference type="Pfam" id="PF12705">
    <property type="entry name" value="PDDEXK_1"/>
    <property type="match status" value="1"/>
</dbReference>
<dbReference type="GO" id="GO:0000724">
    <property type="term" value="P:double-strand break repair via homologous recombination"/>
    <property type="evidence" value="ECO:0007669"/>
    <property type="project" value="UniProtKB-UniRule"/>
</dbReference>
<evidence type="ECO:0000313" key="19">
    <source>
        <dbReference type="EMBL" id="MDN7124971.1"/>
    </source>
</evidence>
<dbReference type="NCBIfam" id="TIGR00609">
    <property type="entry name" value="recB"/>
    <property type="match status" value="1"/>
</dbReference>
<dbReference type="GO" id="GO:0008854">
    <property type="term" value="F:exodeoxyribonuclease V activity"/>
    <property type="evidence" value="ECO:0007669"/>
    <property type="project" value="UniProtKB-EC"/>
</dbReference>
<dbReference type="Gene3D" id="1.10.3170.10">
    <property type="entry name" value="Recbcd, chain B, domain 2"/>
    <property type="match status" value="1"/>
</dbReference>
<name>A0AAW7QZV8_9GAMM</name>